<dbReference type="Pfam" id="PF16344">
    <property type="entry name" value="FecR_C"/>
    <property type="match status" value="1"/>
</dbReference>
<dbReference type="Pfam" id="PF04773">
    <property type="entry name" value="FecR"/>
    <property type="match status" value="1"/>
</dbReference>
<dbReference type="PANTHER" id="PTHR30273:SF2">
    <property type="entry name" value="PROTEIN FECR"/>
    <property type="match status" value="1"/>
</dbReference>
<gene>
    <name evidence="4" type="ORF">MNBD_BACTEROID01-2529</name>
</gene>
<keyword evidence="1" id="KW-0812">Transmembrane</keyword>
<feature type="domain" description="FecR protein" evidence="2">
    <location>
        <begin position="128"/>
        <end position="214"/>
    </location>
</feature>
<dbReference type="InterPro" id="IPR012373">
    <property type="entry name" value="Ferrdict_sens_TM"/>
</dbReference>
<evidence type="ECO:0000259" key="2">
    <source>
        <dbReference type="Pfam" id="PF04773"/>
    </source>
</evidence>
<feature type="transmembrane region" description="Helical" evidence="1">
    <location>
        <begin position="88"/>
        <end position="108"/>
    </location>
</feature>
<dbReference type="PIRSF" id="PIRSF018266">
    <property type="entry name" value="FecR"/>
    <property type="match status" value="1"/>
</dbReference>
<dbReference type="Gene3D" id="3.55.50.30">
    <property type="match status" value="1"/>
</dbReference>
<dbReference type="InterPro" id="IPR006860">
    <property type="entry name" value="FecR"/>
</dbReference>
<keyword evidence="1" id="KW-1133">Transmembrane helix</keyword>
<feature type="domain" description="Protein FecR C-terminal" evidence="3">
    <location>
        <begin position="259"/>
        <end position="327"/>
    </location>
</feature>
<proteinExistence type="predicted"/>
<accession>A0A3B0UFW0</accession>
<name>A0A3B0UFW0_9ZZZZ</name>
<dbReference type="EMBL" id="UOEP01000192">
    <property type="protein sequence ID" value="VAW23369.1"/>
    <property type="molecule type" value="Genomic_DNA"/>
</dbReference>
<organism evidence="4">
    <name type="scientific">hydrothermal vent metagenome</name>
    <dbReference type="NCBI Taxonomy" id="652676"/>
    <lineage>
        <taxon>unclassified sequences</taxon>
        <taxon>metagenomes</taxon>
        <taxon>ecological metagenomes</taxon>
    </lineage>
</organism>
<dbReference type="Gene3D" id="2.60.120.1440">
    <property type="match status" value="1"/>
</dbReference>
<dbReference type="PANTHER" id="PTHR30273">
    <property type="entry name" value="PERIPLASMIC SIGNAL SENSOR AND SIGMA FACTOR ACTIVATOR FECR-RELATED"/>
    <property type="match status" value="1"/>
</dbReference>
<sequence length="330" mass="37849">MKDLIDNIIIRFFERRNTPEELAELENWLLEDQENKDKFRTLNDSYHLSKTYKLGKGIDLERAWGKMSNRISFRANPAKWPTLRRLTIWKIAATIAILVSIGLSAVMMTGQYLKVSGGQAVEFISPGGEKSKVLLADGTEVWLNSDSRIIYDIKNPRMVKLNGEAFFDVAKDLKSPFIVQTGSKLQIRVHGTRFNVSAYDDDEILETTLERGSISIEGFNSIPPVFLKPGQQLTYNKTTGKGKLQNVDPLLFSIWKENKLRFDNTPFEEVVKKIERWYDVKISLDPGLGQKERFTMTVKTESLRELLEMISLTVNMKYEIDGEKVTISRK</sequence>
<evidence type="ECO:0000259" key="3">
    <source>
        <dbReference type="Pfam" id="PF16344"/>
    </source>
</evidence>
<evidence type="ECO:0000256" key="1">
    <source>
        <dbReference type="SAM" id="Phobius"/>
    </source>
</evidence>
<dbReference type="AlphaFoldDB" id="A0A3B0UFW0"/>
<evidence type="ECO:0000313" key="4">
    <source>
        <dbReference type="EMBL" id="VAW23369.1"/>
    </source>
</evidence>
<reference evidence="4" key="1">
    <citation type="submission" date="2018-06" db="EMBL/GenBank/DDBJ databases">
        <authorList>
            <person name="Zhirakovskaya E."/>
        </authorList>
    </citation>
    <scope>NUCLEOTIDE SEQUENCE</scope>
</reference>
<dbReference type="GO" id="GO:0016989">
    <property type="term" value="F:sigma factor antagonist activity"/>
    <property type="evidence" value="ECO:0007669"/>
    <property type="project" value="TreeGrafter"/>
</dbReference>
<dbReference type="InterPro" id="IPR032508">
    <property type="entry name" value="FecR_C"/>
</dbReference>
<keyword evidence="1" id="KW-0472">Membrane</keyword>
<protein>
    <submittedName>
        <fullName evidence="4">Anti-sigma factor</fullName>
    </submittedName>
</protein>